<dbReference type="AlphaFoldDB" id="A0A498J192"/>
<dbReference type="SUPFAM" id="SSF52058">
    <property type="entry name" value="L domain-like"/>
    <property type="match status" value="1"/>
</dbReference>
<dbReference type="InterPro" id="IPR032675">
    <property type="entry name" value="LRR_dom_sf"/>
</dbReference>
<dbReference type="Gene3D" id="3.80.10.10">
    <property type="entry name" value="Ribonuclease Inhibitor"/>
    <property type="match status" value="2"/>
</dbReference>
<gene>
    <name evidence="2" type="ORF">DVH24_034642</name>
</gene>
<proteinExistence type="predicted"/>
<organism evidence="2 3">
    <name type="scientific">Malus domestica</name>
    <name type="common">Apple</name>
    <name type="synonym">Pyrus malus</name>
    <dbReference type="NCBI Taxonomy" id="3750"/>
    <lineage>
        <taxon>Eukaryota</taxon>
        <taxon>Viridiplantae</taxon>
        <taxon>Streptophyta</taxon>
        <taxon>Embryophyta</taxon>
        <taxon>Tracheophyta</taxon>
        <taxon>Spermatophyta</taxon>
        <taxon>Magnoliopsida</taxon>
        <taxon>eudicotyledons</taxon>
        <taxon>Gunneridae</taxon>
        <taxon>Pentapetalae</taxon>
        <taxon>rosids</taxon>
        <taxon>fabids</taxon>
        <taxon>Rosales</taxon>
        <taxon>Rosaceae</taxon>
        <taxon>Amygdaloideae</taxon>
        <taxon>Maleae</taxon>
        <taxon>Malus</taxon>
    </lineage>
</organism>
<dbReference type="Proteomes" id="UP000290289">
    <property type="component" value="Chromosome 10"/>
</dbReference>
<accession>A0A498J192</accession>
<protein>
    <submittedName>
        <fullName evidence="2">Uncharacterized protein</fullName>
    </submittedName>
</protein>
<keyword evidence="1" id="KW-0611">Plant defense</keyword>
<sequence>MPGNIEFLSLTGSGIKELPSSVWSHEKVSSLDITYCRELKELPSSSCKLKVSGAFSLKFCFSLEKFWELPSGIDELDFSSTKIEVLPTSSMECLFRLTRLKLKGLQKSCEPPTEHFGCFTLKVVPSNIYKLTNLKKLNFFKCWELQNFPQPAGPGGLLSLEVLELGCSGILEIPECLICSTSLRGIDLTQSQIRSIPMHWVHCESQFRVALAHGIMPALVFNSPFKCGRGSTPAIWIEPWRRANTDVHK</sequence>
<dbReference type="EMBL" id="RDQH01000336">
    <property type="protein sequence ID" value="RXH87742.1"/>
    <property type="molecule type" value="Genomic_DNA"/>
</dbReference>
<dbReference type="PANTHER" id="PTHR36766:SF64">
    <property type="entry name" value="OS12G0206100 PROTEIN"/>
    <property type="match status" value="1"/>
</dbReference>
<comment type="caution">
    <text evidence="2">The sequence shown here is derived from an EMBL/GenBank/DDBJ whole genome shotgun (WGS) entry which is preliminary data.</text>
</comment>
<dbReference type="PANTHER" id="PTHR36766">
    <property type="entry name" value="PLANT BROAD-SPECTRUM MILDEW RESISTANCE PROTEIN RPW8"/>
    <property type="match status" value="1"/>
</dbReference>
<reference evidence="2 3" key="1">
    <citation type="submission" date="2018-10" db="EMBL/GenBank/DDBJ databases">
        <title>A high-quality apple genome assembly.</title>
        <authorList>
            <person name="Hu J."/>
        </authorList>
    </citation>
    <scope>NUCLEOTIDE SEQUENCE [LARGE SCALE GENOMIC DNA]</scope>
    <source>
        <strain evidence="3">cv. HFTH1</strain>
        <tissue evidence="2">Young leaf</tissue>
    </source>
</reference>
<evidence type="ECO:0000256" key="1">
    <source>
        <dbReference type="ARBA" id="ARBA00022821"/>
    </source>
</evidence>
<evidence type="ECO:0000313" key="3">
    <source>
        <dbReference type="Proteomes" id="UP000290289"/>
    </source>
</evidence>
<evidence type="ECO:0000313" key="2">
    <source>
        <dbReference type="EMBL" id="RXH87742.1"/>
    </source>
</evidence>
<keyword evidence="3" id="KW-1185">Reference proteome</keyword>
<name>A0A498J192_MALDO</name>
<dbReference type="GO" id="GO:0006952">
    <property type="term" value="P:defense response"/>
    <property type="evidence" value="ECO:0007669"/>
    <property type="project" value="UniProtKB-KW"/>
</dbReference>